<dbReference type="EMBL" id="CAJOBD010004452">
    <property type="protein sequence ID" value="CAF3995152.1"/>
    <property type="molecule type" value="Genomic_DNA"/>
</dbReference>
<protein>
    <submittedName>
        <fullName evidence="1">Uncharacterized protein</fullName>
    </submittedName>
</protein>
<dbReference type="EMBL" id="CAJNOT010000183">
    <property type="protein sequence ID" value="CAF0883283.1"/>
    <property type="molecule type" value="Genomic_DNA"/>
</dbReference>
<evidence type="ECO:0000313" key="3">
    <source>
        <dbReference type="Proteomes" id="UP000663864"/>
    </source>
</evidence>
<evidence type="ECO:0000313" key="1">
    <source>
        <dbReference type="EMBL" id="CAF0883283.1"/>
    </source>
</evidence>
<reference evidence="1" key="1">
    <citation type="submission" date="2021-02" db="EMBL/GenBank/DDBJ databases">
        <authorList>
            <person name="Nowell W R."/>
        </authorList>
    </citation>
    <scope>NUCLEOTIDE SEQUENCE</scope>
</reference>
<sequence length="67" mass="7614">MTLQQSTYSHPIINAFAREKFYELAKKHIDTLNVKFCNKAVITCVQKNLTNHQSPMSPSSKKNTNSS</sequence>
<evidence type="ECO:0000313" key="2">
    <source>
        <dbReference type="EMBL" id="CAF3995152.1"/>
    </source>
</evidence>
<organism evidence="1 3">
    <name type="scientific">Rotaria sordida</name>
    <dbReference type="NCBI Taxonomy" id="392033"/>
    <lineage>
        <taxon>Eukaryota</taxon>
        <taxon>Metazoa</taxon>
        <taxon>Spiralia</taxon>
        <taxon>Gnathifera</taxon>
        <taxon>Rotifera</taxon>
        <taxon>Eurotatoria</taxon>
        <taxon>Bdelloidea</taxon>
        <taxon>Philodinida</taxon>
        <taxon>Philodinidae</taxon>
        <taxon>Rotaria</taxon>
    </lineage>
</organism>
<comment type="caution">
    <text evidence="1">The sequence shown here is derived from an EMBL/GenBank/DDBJ whole genome shotgun (WGS) entry which is preliminary data.</text>
</comment>
<dbReference type="Proteomes" id="UP000663864">
    <property type="component" value="Unassembled WGS sequence"/>
</dbReference>
<dbReference type="AlphaFoldDB" id="A0A813YEV1"/>
<proteinExistence type="predicted"/>
<name>A0A813YEV1_9BILA</name>
<gene>
    <name evidence="2" type="ORF">JBS370_LOCUS25952</name>
    <name evidence="1" type="ORF">ZHD862_LOCUS6497</name>
</gene>
<dbReference type="Proteomes" id="UP000663836">
    <property type="component" value="Unassembled WGS sequence"/>
</dbReference>
<accession>A0A813YEV1</accession>